<reference evidence="16" key="1">
    <citation type="submission" date="2021-03" db="EMBL/GenBank/DDBJ databases">
        <title>Chromosome level genome of the anhydrobiotic midge Polypedilum vanderplanki.</title>
        <authorList>
            <person name="Yoshida Y."/>
            <person name="Kikawada T."/>
            <person name="Gusev O."/>
        </authorList>
    </citation>
    <scope>NUCLEOTIDE SEQUENCE</scope>
    <source>
        <strain evidence="16">NIAS01</strain>
        <tissue evidence="16">Whole body or cell culture</tissue>
    </source>
</reference>
<dbReference type="PRINTS" id="PR01095">
    <property type="entry name" value="TASKCHANNEL"/>
</dbReference>
<feature type="transmembrane region" description="Helical" evidence="14">
    <location>
        <begin position="303"/>
        <end position="324"/>
    </location>
</feature>
<dbReference type="AlphaFoldDB" id="A0A9J6BQ72"/>
<keyword evidence="6" id="KW-0631">Potassium channel</keyword>
<feature type="domain" description="Potassium channel" evidence="15">
    <location>
        <begin position="235"/>
        <end position="321"/>
    </location>
</feature>
<feature type="transmembrane region" description="Helical" evidence="14">
    <location>
        <begin position="131"/>
        <end position="150"/>
    </location>
</feature>
<evidence type="ECO:0000256" key="10">
    <source>
        <dbReference type="ARBA" id="ARBA00023136"/>
    </source>
</evidence>
<gene>
    <name evidence="16" type="ORF">PVAND_001764</name>
</gene>
<dbReference type="InterPro" id="IPR013099">
    <property type="entry name" value="K_chnl_dom"/>
</dbReference>
<keyword evidence="7" id="KW-0630">Potassium</keyword>
<organism evidence="16 17">
    <name type="scientific">Polypedilum vanderplanki</name>
    <name type="common">Sleeping chironomid midge</name>
    <dbReference type="NCBI Taxonomy" id="319348"/>
    <lineage>
        <taxon>Eukaryota</taxon>
        <taxon>Metazoa</taxon>
        <taxon>Ecdysozoa</taxon>
        <taxon>Arthropoda</taxon>
        <taxon>Hexapoda</taxon>
        <taxon>Insecta</taxon>
        <taxon>Pterygota</taxon>
        <taxon>Neoptera</taxon>
        <taxon>Endopterygota</taxon>
        <taxon>Diptera</taxon>
        <taxon>Nematocera</taxon>
        <taxon>Chironomoidea</taxon>
        <taxon>Chironomidae</taxon>
        <taxon>Chironominae</taxon>
        <taxon>Polypedilum</taxon>
        <taxon>Polypedilum</taxon>
    </lineage>
</organism>
<name>A0A9J6BQ72_POLVA</name>
<dbReference type="OrthoDB" id="297496at2759"/>
<evidence type="ECO:0000256" key="14">
    <source>
        <dbReference type="SAM" id="Phobius"/>
    </source>
</evidence>
<dbReference type="EMBL" id="JADBJN010000003">
    <property type="protein sequence ID" value="KAG5671571.1"/>
    <property type="molecule type" value="Genomic_DNA"/>
</dbReference>
<dbReference type="InterPro" id="IPR003092">
    <property type="entry name" value="2pore_dom_K_chnl_TASK"/>
</dbReference>
<evidence type="ECO:0000256" key="12">
    <source>
        <dbReference type="RuleBase" id="RU003857"/>
    </source>
</evidence>
<evidence type="ECO:0000256" key="2">
    <source>
        <dbReference type="ARBA" id="ARBA00006666"/>
    </source>
</evidence>
<dbReference type="GO" id="GO:0005886">
    <property type="term" value="C:plasma membrane"/>
    <property type="evidence" value="ECO:0007669"/>
    <property type="project" value="TreeGrafter"/>
</dbReference>
<feature type="compositionally biased region" description="Low complexity" evidence="13">
    <location>
        <begin position="1"/>
        <end position="21"/>
    </location>
</feature>
<comment type="similarity">
    <text evidence="2 12">Belongs to the two pore domain potassium channel (TC 1.A.1.8) family.</text>
</comment>
<dbReference type="GO" id="GO:0015271">
    <property type="term" value="F:outward rectifier potassium channel activity"/>
    <property type="evidence" value="ECO:0007669"/>
    <property type="project" value="TreeGrafter"/>
</dbReference>
<comment type="caution">
    <text evidence="16">The sequence shown here is derived from an EMBL/GenBank/DDBJ whole genome shotgun (WGS) entry which is preliminary data.</text>
</comment>
<keyword evidence="8 14" id="KW-1133">Transmembrane helix</keyword>
<comment type="subcellular location">
    <subcellularLocation>
        <location evidence="1">Membrane</location>
        <topology evidence="1">Multi-pass membrane protein</topology>
    </subcellularLocation>
</comment>
<dbReference type="GO" id="GO:0022841">
    <property type="term" value="F:potassium ion leak channel activity"/>
    <property type="evidence" value="ECO:0007669"/>
    <property type="project" value="TreeGrafter"/>
</dbReference>
<keyword evidence="4" id="KW-0633">Potassium transport</keyword>
<dbReference type="Proteomes" id="UP001107558">
    <property type="component" value="Chromosome 3"/>
</dbReference>
<keyword evidence="9 12" id="KW-0406">Ion transport</keyword>
<feature type="transmembrane region" description="Helical" evidence="14">
    <location>
        <begin position="162"/>
        <end position="181"/>
    </location>
</feature>
<evidence type="ECO:0000259" key="15">
    <source>
        <dbReference type="Pfam" id="PF07885"/>
    </source>
</evidence>
<feature type="domain" description="Potassium channel" evidence="15">
    <location>
        <begin position="129"/>
        <end position="186"/>
    </location>
</feature>
<dbReference type="Gene3D" id="1.10.287.70">
    <property type="match status" value="1"/>
</dbReference>
<feature type="transmembrane region" description="Helical" evidence="14">
    <location>
        <begin position="34"/>
        <end position="59"/>
    </location>
</feature>
<evidence type="ECO:0000256" key="4">
    <source>
        <dbReference type="ARBA" id="ARBA00022538"/>
    </source>
</evidence>
<keyword evidence="17" id="KW-1185">Reference proteome</keyword>
<keyword evidence="5 12" id="KW-0812">Transmembrane</keyword>
<keyword evidence="3 12" id="KW-0813">Transport</keyword>
<proteinExistence type="inferred from homology"/>
<accession>A0A9J6BQ72</accession>
<dbReference type="PANTHER" id="PTHR11003">
    <property type="entry name" value="POTASSIUM CHANNEL, SUBFAMILY K"/>
    <property type="match status" value="1"/>
</dbReference>
<dbReference type="PRINTS" id="PR01333">
    <property type="entry name" value="2POREKCHANEL"/>
</dbReference>
<feature type="transmembrane region" description="Helical" evidence="14">
    <location>
        <begin position="225"/>
        <end position="248"/>
    </location>
</feature>
<evidence type="ECO:0000256" key="11">
    <source>
        <dbReference type="ARBA" id="ARBA00023303"/>
    </source>
</evidence>
<evidence type="ECO:0000313" key="17">
    <source>
        <dbReference type="Proteomes" id="UP001107558"/>
    </source>
</evidence>
<evidence type="ECO:0000256" key="6">
    <source>
        <dbReference type="ARBA" id="ARBA00022826"/>
    </source>
</evidence>
<evidence type="ECO:0000256" key="1">
    <source>
        <dbReference type="ARBA" id="ARBA00004141"/>
    </source>
</evidence>
<evidence type="ECO:0000256" key="9">
    <source>
        <dbReference type="ARBA" id="ARBA00023065"/>
    </source>
</evidence>
<evidence type="ECO:0000313" key="16">
    <source>
        <dbReference type="EMBL" id="KAG5671571.1"/>
    </source>
</evidence>
<evidence type="ECO:0000256" key="7">
    <source>
        <dbReference type="ARBA" id="ARBA00022958"/>
    </source>
</evidence>
<dbReference type="InterPro" id="IPR003280">
    <property type="entry name" value="2pore_dom_K_chnl"/>
</dbReference>
<protein>
    <recommendedName>
        <fullName evidence="15">Potassium channel domain-containing protein</fullName>
    </recommendedName>
</protein>
<evidence type="ECO:0000256" key="5">
    <source>
        <dbReference type="ARBA" id="ARBA00022692"/>
    </source>
</evidence>
<dbReference type="PANTHER" id="PTHR11003:SF87">
    <property type="entry name" value="POTASSIUM CHANNEL DOMAIN-CONTAINING PROTEIN"/>
    <property type="match status" value="1"/>
</dbReference>
<dbReference type="Pfam" id="PF07885">
    <property type="entry name" value="Ion_trans_2"/>
    <property type="match status" value="2"/>
</dbReference>
<keyword evidence="11 12" id="KW-0407">Ion channel</keyword>
<feature type="region of interest" description="Disordered" evidence="13">
    <location>
        <begin position="1"/>
        <end position="25"/>
    </location>
</feature>
<dbReference type="SUPFAM" id="SSF81324">
    <property type="entry name" value="Voltage-gated potassium channels"/>
    <property type="match status" value="2"/>
</dbReference>
<dbReference type="GO" id="GO:0030322">
    <property type="term" value="P:stabilization of membrane potential"/>
    <property type="evidence" value="ECO:0007669"/>
    <property type="project" value="TreeGrafter"/>
</dbReference>
<evidence type="ECO:0000256" key="13">
    <source>
        <dbReference type="SAM" id="MobiDB-lite"/>
    </source>
</evidence>
<sequence>MNRQRSSVRSSRGSNSTSNGSDPREKFKDCCRKFAVFMCTQVGVGALIISYALIGALIFEAIEGKANNTEIVTINETRRILVSELWEVVEDYNTLNTTAFIVRVNDLLFNYQLNFTESVKRGYEQKPPGEIWTYPASLMFCLSVFSMIGYGNIVPKTKWGKVLTMVYATFGIPLYILYFVSMGKVLASTFKWVYTWMHDCSNDSGNANSSEEGSSLQLPKTKKKIIVPSTACLWVISIYIAGGTVMFAEWENWSYTNSAYFVSTSLCKIGFGDFNVGKTRFIEKNGTMIADLNDSSAENHSKLVINFIFILFGMALVAMCYILMREEVREKYREIKEDTKMCMEDVSAKFAKCFGTTNIDDEYEEKYF</sequence>
<evidence type="ECO:0000256" key="3">
    <source>
        <dbReference type="ARBA" id="ARBA00022448"/>
    </source>
</evidence>
<evidence type="ECO:0000256" key="8">
    <source>
        <dbReference type="ARBA" id="ARBA00022989"/>
    </source>
</evidence>
<keyword evidence="10 14" id="KW-0472">Membrane</keyword>